<name>A0A5C5XH08_9PLAN</name>
<dbReference type="EMBL" id="SJPG01000001">
    <property type="protein sequence ID" value="TWT61425.1"/>
    <property type="molecule type" value="Genomic_DNA"/>
</dbReference>
<dbReference type="GO" id="GO:0006508">
    <property type="term" value="P:proteolysis"/>
    <property type="evidence" value="ECO:0007669"/>
    <property type="project" value="InterPro"/>
</dbReference>
<dbReference type="InterPro" id="IPR029058">
    <property type="entry name" value="AB_hydrolase_fold"/>
</dbReference>
<evidence type="ECO:0000313" key="2">
    <source>
        <dbReference type="EMBL" id="TWT61425.1"/>
    </source>
</evidence>
<gene>
    <name evidence="2" type="ORF">Pan54_21610</name>
</gene>
<feature type="domain" description="Peptidase S9 prolyl oligopeptidase catalytic" evidence="1">
    <location>
        <begin position="137"/>
        <end position="267"/>
    </location>
</feature>
<keyword evidence="2" id="KW-0378">Hydrolase</keyword>
<accession>A0A5C5XH08</accession>
<sequence length="297" mass="33647">MQSKDYLLVLTLLILTAALHTDYFAYSASAEETAPVQVQQTESDWFERKTEWNGYAQYHFTIAARPAYVVTPKKVAEGNPWVWRARFPGFHAEMDVILLSKGFHVAYVDVSNMFGSPKAIEIGDEFYKYLTTERRLARKACLEGVSRGGLFVYNWAAQNPEKVACIYCDTPVCDFKSWPAGKGEGIGSPQSWQLCLQAYGFTEEQAIEHKQNPVDHAELIAHAKIPLLHIVSENDRVVPPIENTYLLRSRLAELNYPLDVITVMAGTEKSNGHHFTHPDPERVVRFIEEHVSKSQAQ</sequence>
<dbReference type="RefSeq" id="WP_146503419.1">
    <property type="nucleotide sequence ID" value="NZ_SJPG01000001.1"/>
</dbReference>
<dbReference type="OrthoDB" id="234896at2"/>
<dbReference type="InterPro" id="IPR001375">
    <property type="entry name" value="Peptidase_S9_cat"/>
</dbReference>
<protein>
    <submittedName>
        <fullName evidence="2">Alpha/beta hydrolase family protein</fullName>
    </submittedName>
</protein>
<comment type="caution">
    <text evidence="2">The sequence shown here is derived from an EMBL/GenBank/DDBJ whole genome shotgun (WGS) entry which is preliminary data.</text>
</comment>
<dbReference type="SUPFAM" id="SSF53474">
    <property type="entry name" value="alpha/beta-Hydrolases"/>
    <property type="match status" value="1"/>
</dbReference>
<organism evidence="2 3">
    <name type="scientific">Rubinisphaera italica</name>
    <dbReference type="NCBI Taxonomy" id="2527969"/>
    <lineage>
        <taxon>Bacteria</taxon>
        <taxon>Pseudomonadati</taxon>
        <taxon>Planctomycetota</taxon>
        <taxon>Planctomycetia</taxon>
        <taxon>Planctomycetales</taxon>
        <taxon>Planctomycetaceae</taxon>
        <taxon>Rubinisphaera</taxon>
    </lineage>
</organism>
<dbReference type="Proteomes" id="UP000316095">
    <property type="component" value="Unassembled WGS sequence"/>
</dbReference>
<dbReference type="Gene3D" id="3.40.50.1820">
    <property type="entry name" value="alpha/beta hydrolase"/>
    <property type="match status" value="1"/>
</dbReference>
<dbReference type="GO" id="GO:0008236">
    <property type="term" value="F:serine-type peptidase activity"/>
    <property type="evidence" value="ECO:0007669"/>
    <property type="project" value="InterPro"/>
</dbReference>
<proteinExistence type="predicted"/>
<dbReference type="Pfam" id="PF00326">
    <property type="entry name" value="Peptidase_S9"/>
    <property type="match status" value="1"/>
</dbReference>
<reference evidence="2 3" key="1">
    <citation type="submission" date="2019-02" db="EMBL/GenBank/DDBJ databases">
        <title>Deep-cultivation of Planctomycetes and their phenomic and genomic characterization uncovers novel biology.</title>
        <authorList>
            <person name="Wiegand S."/>
            <person name="Jogler M."/>
            <person name="Boedeker C."/>
            <person name="Pinto D."/>
            <person name="Vollmers J."/>
            <person name="Rivas-Marin E."/>
            <person name="Kohn T."/>
            <person name="Peeters S.H."/>
            <person name="Heuer A."/>
            <person name="Rast P."/>
            <person name="Oberbeckmann S."/>
            <person name="Bunk B."/>
            <person name="Jeske O."/>
            <person name="Meyerdierks A."/>
            <person name="Storesund J.E."/>
            <person name="Kallscheuer N."/>
            <person name="Luecker S."/>
            <person name="Lage O.M."/>
            <person name="Pohl T."/>
            <person name="Merkel B.J."/>
            <person name="Hornburger P."/>
            <person name="Mueller R.-W."/>
            <person name="Bruemmer F."/>
            <person name="Labrenz M."/>
            <person name="Spormann A.M."/>
            <person name="Op Den Camp H."/>
            <person name="Overmann J."/>
            <person name="Amann R."/>
            <person name="Jetten M.S.M."/>
            <person name="Mascher T."/>
            <person name="Medema M.H."/>
            <person name="Devos D.P."/>
            <person name="Kaster A.-K."/>
            <person name="Ovreas L."/>
            <person name="Rohde M."/>
            <person name="Galperin M.Y."/>
            <person name="Jogler C."/>
        </authorList>
    </citation>
    <scope>NUCLEOTIDE SEQUENCE [LARGE SCALE GENOMIC DNA]</scope>
    <source>
        <strain evidence="2 3">Pan54</strain>
    </source>
</reference>
<keyword evidence="3" id="KW-1185">Reference proteome</keyword>
<evidence type="ECO:0000313" key="3">
    <source>
        <dbReference type="Proteomes" id="UP000316095"/>
    </source>
</evidence>
<dbReference type="AlphaFoldDB" id="A0A5C5XH08"/>
<evidence type="ECO:0000259" key="1">
    <source>
        <dbReference type="Pfam" id="PF00326"/>
    </source>
</evidence>